<accession>A0ABM9N3A8</accession>
<evidence type="ECO:0000313" key="2">
    <source>
        <dbReference type="Proteomes" id="UP001314241"/>
    </source>
</evidence>
<dbReference type="Proteomes" id="UP001314241">
    <property type="component" value="Unassembled WGS sequence"/>
</dbReference>
<reference evidence="1 2" key="1">
    <citation type="submission" date="2024-01" db="EMBL/GenBank/DDBJ databases">
        <authorList>
            <person name="Botero Cardona J."/>
        </authorList>
    </citation>
    <scope>NUCLEOTIDE SEQUENCE [LARGE SCALE GENOMIC DNA]</scope>
    <source>
        <strain evidence="1 2">LMG 33000</strain>
    </source>
</reference>
<sequence>MLNIHAISTKSMSRKGPAVTKDYDSLFLTLPSDTSKKVIVNAIIEAYDLGQLESITNHTNTSKIKARIHSSDGPLLLSAEVDAE</sequence>
<comment type="caution">
    <text evidence="1">The sequence shown here is derived from an EMBL/GenBank/DDBJ whole genome shotgun (WGS) entry which is preliminary data.</text>
</comment>
<gene>
    <name evidence="1" type="ORF">R54876_GBNLAHCA_00189</name>
</gene>
<evidence type="ECO:0000313" key="1">
    <source>
        <dbReference type="EMBL" id="CAK8053632.1"/>
    </source>
</evidence>
<dbReference type="RefSeq" id="WP_349641190.1">
    <property type="nucleotide sequence ID" value="NZ_CAWVOH010000001.1"/>
</dbReference>
<organism evidence="1 2">
    <name type="scientific">Eupransor demetentiae</name>
    <dbReference type="NCBI Taxonomy" id="3109584"/>
    <lineage>
        <taxon>Bacteria</taxon>
        <taxon>Bacillati</taxon>
        <taxon>Bacillota</taxon>
        <taxon>Bacilli</taxon>
        <taxon>Lactobacillales</taxon>
        <taxon>Lactobacillaceae</taxon>
        <taxon>Eupransor</taxon>
    </lineage>
</organism>
<protein>
    <submittedName>
        <fullName evidence="1">Uncharacterized protein</fullName>
    </submittedName>
</protein>
<dbReference type="EMBL" id="CAWVOH010000001">
    <property type="protein sequence ID" value="CAK8053632.1"/>
    <property type="molecule type" value="Genomic_DNA"/>
</dbReference>
<proteinExistence type="predicted"/>
<keyword evidence="2" id="KW-1185">Reference proteome</keyword>
<name>A0ABM9N3A8_9LACO</name>